<evidence type="ECO:0000256" key="1">
    <source>
        <dbReference type="SAM" id="Phobius"/>
    </source>
</evidence>
<feature type="transmembrane region" description="Helical" evidence="1">
    <location>
        <begin position="33"/>
        <end position="55"/>
    </location>
</feature>
<name>A0A0G4MNC7_VERLO</name>
<proteinExistence type="predicted"/>
<protein>
    <recommendedName>
        <fullName evidence="2">Rhodopsin domain-containing protein</fullName>
    </recommendedName>
</protein>
<dbReference type="EMBL" id="CVQH01023638">
    <property type="protein sequence ID" value="CRK35709.1"/>
    <property type="molecule type" value="Genomic_DNA"/>
</dbReference>
<dbReference type="Pfam" id="PF20684">
    <property type="entry name" value="Fung_rhodopsin"/>
    <property type="match status" value="1"/>
</dbReference>
<gene>
    <name evidence="3" type="ORF">BN1708_001340</name>
</gene>
<keyword evidence="4" id="KW-1185">Reference proteome</keyword>
<organism evidence="3 4">
    <name type="scientific">Verticillium longisporum</name>
    <name type="common">Verticillium dahliae var. longisporum</name>
    <dbReference type="NCBI Taxonomy" id="100787"/>
    <lineage>
        <taxon>Eukaryota</taxon>
        <taxon>Fungi</taxon>
        <taxon>Dikarya</taxon>
        <taxon>Ascomycota</taxon>
        <taxon>Pezizomycotina</taxon>
        <taxon>Sordariomycetes</taxon>
        <taxon>Hypocreomycetidae</taxon>
        <taxon>Glomerellales</taxon>
        <taxon>Plectosphaerellaceae</taxon>
        <taxon>Verticillium</taxon>
    </lineage>
</organism>
<keyword evidence="1" id="KW-0472">Membrane</keyword>
<dbReference type="InterPro" id="IPR049326">
    <property type="entry name" value="Rhodopsin_dom_fungi"/>
</dbReference>
<keyword evidence="1" id="KW-0812">Transmembrane</keyword>
<dbReference type="AlphaFoldDB" id="A0A0G4MNC7"/>
<dbReference type="STRING" id="100787.A0A0G4MNC7"/>
<feature type="domain" description="Rhodopsin" evidence="2">
    <location>
        <begin position="28"/>
        <end position="95"/>
    </location>
</feature>
<evidence type="ECO:0000313" key="4">
    <source>
        <dbReference type="Proteomes" id="UP000044602"/>
    </source>
</evidence>
<accession>A0A0G4MNC7</accession>
<evidence type="ECO:0000259" key="2">
    <source>
        <dbReference type="Pfam" id="PF20684"/>
    </source>
</evidence>
<reference evidence="4" key="1">
    <citation type="submission" date="2015-05" db="EMBL/GenBank/DDBJ databases">
        <authorList>
            <person name="Fogelqvist Johan"/>
        </authorList>
    </citation>
    <scope>NUCLEOTIDE SEQUENCE [LARGE SCALE GENOMIC DNA]</scope>
</reference>
<dbReference type="Proteomes" id="UP000044602">
    <property type="component" value="Unassembled WGS sequence"/>
</dbReference>
<sequence>MRMALGILMPLFSTARMMEIGRNASDGRVEWLYIGSIVYVPAAYFVEVTILLLIARVFAAEERVAKGIYIFILMLLFAYTPVHTINIMICIPIRAY</sequence>
<evidence type="ECO:0000313" key="3">
    <source>
        <dbReference type="EMBL" id="CRK35709.1"/>
    </source>
</evidence>
<keyword evidence="1" id="KW-1133">Transmembrane helix</keyword>
<feature type="transmembrane region" description="Helical" evidence="1">
    <location>
        <begin position="67"/>
        <end position="95"/>
    </location>
</feature>